<dbReference type="GO" id="GO:0006397">
    <property type="term" value="P:mRNA processing"/>
    <property type="evidence" value="ECO:0007669"/>
    <property type="project" value="UniProtKB-KW"/>
</dbReference>
<evidence type="ECO:0000256" key="5">
    <source>
        <dbReference type="ARBA" id="ARBA00022741"/>
    </source>
</evidence>
<dbReference type="FunFam" id="3.30.470.30:FF:000019">
    <property type="entry name" value="Mitochondrial RNA ligase 1"/>
    <property type="match status" value="1"/>
</dbReference>
<dbReference type="GO" id="GO:0020023">
    <property type="term" value="C:kinetoplast"/>
    <property type="evidence" value="ECO:0007669"/>
    <property type="project" value="UniProtKB-ARBA"/>
</dbReference>
<keyword evidence="3" id="KW-0436">Ligase</keyword>
<evidence type="ECO:0000256" key="4">
    <source>
        <dbReference type="ARBA" id="ARBA00022664"/>
    </source>
</evidence>
<evidence type="ECO:0000256" key="2">
    <source>
        <dbReference type="ARBA" id="ARBA00012724"/>
    </source>
</evidence>
<reference evidence="17" key="1">
    <citation type="journal article" date="2012" name="Proc. Natl. Acad. Sci. U.S.A.">
        <title>Antigenic diversity is generated by distinct evolutionary mechanisms in African trypanosome species.</title>
        <authorList>
            <person name="Jackson A.P."/>
            <person name="Berry A."/>
            <person name="Aslett M."/>
            <person name="Allison H.C."/>
            <person name="Burton P."/>
            <person name="Vavrova-Anderson J."/>
            <person name="Brown R."/>
            <person name="Browne H."/>
            <person name="Corton N."/>
            <person name="Hauser H."/>
            <person name="Gamble J."/>
            <person name="Gilderthorp R."/>
            <person name="Marcello L."/>
            <person name="McQuillan J."/>
            <person name="Otto T.D."/>
            <person name="Quail M.A."/>
            <person name="Sanders M.J."/>
            <person name="van Tonder A."/>
            <person name="Ginger M.L."/>
            <person name="Field M.C."/>
            <person name="Barry J.D."/>
            <person name="Hertz-Fowler C."/>
            <person name="Berriman M."/>
        </authorList>
    </citation>
    <scope>NUCLEOTIDE SEQUENCE</scope>
    <source>
        <strain evidence="17">IL3000</strain>
    </source>
</reference>
<sequence length="469" mass="52549">MRPQRLCVSVATRLSHVCAHWRTASVALCPAVCGSSSIFTSTRAYMPLPNDQSDFSPYIEIDLPSESRIQQLHKSGLGGQEWVACEKVHGTNFGIYLINNGDHETVRFAKRSGIMDPNENFFGYHILIDEFTAQIRILNDLLKQKYGLSRIGRLVLNGELFGAKYKHPLVPKSEKWCTLPNGKRFPIAGVQIQREPFPQYSPELHFFAFDIKYSVSGAEEDFVLLGYDEFVEFCSKVPNLLYARAIVRGTLDECLAFDVENFTTPLPALLGLGNYPLEGNLAEGVVIRHVRRGDPAVEKHNVSTIIKLRCSSFMELKHPGKQKELKETFIDTVRSGALRRVRGNVTVITDSMLPQVEAAANNLLLNNVSDGRLSNVLSKIGREPLLSGEVSQHDVILMLAKDALKDFLKDVDSLVLNTGLAFRKLLITNVFFESKRLVEQKWKELMKEEAAAHDEATEELQSKGPTEST</sequence>
<dbReference type="InterPro" id="IPR012647">
    <property type="entry name" value="RNA_lig_RNL2"/>
</dbReference>
<organism evidence="17">
    <name type="scientific">Trypanosoma congolense (strain IL3000)</name>
    <dbReference type="NCBI Taxonomy" id="1068625"/>
    <lineage>
        <taxon>Eukaryota</taxon>
        <taxon>Discoba</taxon>
        <taxon>Euglenozoa</taxon>
        <taxon>Kinetoplastea</taxon>
        <taxon>Metakinetoplastina</taxon>
        <taxon>Trypanosomatida</taxon>
        <taxon>Trypanosomatidae</taxon>
        <taxon>Trypanosoma</taxon>
        <taxon>Nannomonas</taxon>
    </lineage>
</organism>
<dbReference type="FunFam" id="1.10.10.1810:FF:000001">
    <property type="entry name" value="RNA-editing ligase 1, mitochondrial"/>
    <property type="match status" value="1"/>
</dbReference>
<accession>G0UTN1</accession>
<evidence type="ECO:0000256" key="10">
    <source>
        <dbReference type="ARBA" id="ARBA00034038"/>
    </source>
</evidence>
<dbReference type="Pfam" id="PF09414">
    <property type="entry name" value="RNA_ligase"/>
    <property type="match status" value="1"/>
</dbReference>
<evidence type="ECO:0000256" key="11">
    <source>
        <dbReference type="ARBA" id="ARBA00053771"/>
    </source>
</evidence>
<proteinExistence type="inferred from homology"/>
<dbReference type="InterPro" id="IPR041948">
    <property type="entry name" value="Rnl1/2_C_sf"/>
</dbReference>
<feature type="region of interest" description="Disordered" evidence="15">
    <location>
        <begin position="448"/>
        <end position="469"/>
    </location>
</feature>
<dbReference type="GO" id="GO:0003972">
    <property type="term" value="F:RNA ligase (ATP) activity"/>
    <property type="evidence" value="ECO:0007669"/>
    <property type="project" value="UniProtKB-EC"/>
</dbReference>
<evidence type="ECO:0000256" key="6">
    <source>
        <dbReference type="ARBA" id="ARBA00022840"/>
    </source>
</evidence>
<keyword evidence="5" id="KW-0547">Nucleotide-binding</keyword>
<keyword evidence="7" id="KW-0694">RNA-binding</keyword>
<feature type="domain" description="RNA ligase" evidence="16">
    <location>
        <begin position="80"/>
        <end position="298"/>
    </location>
</feature>
<dbReference type="SUPFAM" id="SSF56091">
    <property type="entry name" value="DNA ligase/mRNA capping enzyme, catalytic domain"/>
    <property type="match status" value="1"/>
</dbReference>
<evidence type="ECO:0000256" key="8">
    <source>
        <dbReference type="ARBA" id="ARBA00022946"/>
    </source>
</evidence>
<comment type="catalytic activity">
    <reaction evidence="10">
        <text>ATP + (ribonucleotide)n-3'-hydroxyl + 5'-phospho-(ribonucleotide)m = (ribonucleotide)n+m + AMP + diphosphate.</text>
        <dbReference type="EC" id="6.5.1.3"/>
    </reaction>
</comment>
<evidence type="ECO:0000256" key="1">
    <source>
        <dbReference type="ARBA" id="ARBA00004173"/>
    </source>
</evidence>
<dbReference type="Gene3D" id="3.30.470.30">
    <property type="entry name" value="DNA ligase/mRNA capping enzyme"/>
    <property type="match status" value="1"/>
</dbReference>
<dbReference type="NCBIfam" id="TIGR02307">
    <property type="entry name" value="RNA_lig_RNL2"/>
    <property type="match status" value="1"/>
</dbReference>
<comment type="similarity">
    <text evidence="12">Belongs to the RNA ligase 2 family.</text>
</comment>
<dbReference type="EC" id="6.5.1.3" evidence="2"/>
<keyword evidence="4" id="KW-0507">mRNA processing</keyword>
<evidence type="ECO:0000256" key="14">
    <source>
        <dbReference type="ARBA" id="ARBA00071849"/>
    </source>
</evidence>
<evidence type="ECO:0000256" key="12">
    <source>
        <dbReference type="ARBA" id="ARBA00061370"/>
    </source>
</evidence>
<dbReference type="Gene3D" id="3.30.1490.70">
    <property type="match status" value="1"/>
</dbReference>
<evidence type="ECO:0000256" key="13">
    <source>
        <dbReference type="ARBA" id="ARBA00065943"/>
    </source>
</evidence>
<keyword evidence="9" id="KW-0496">Mitochondrion</keyword>
<keyword evidence="8" id="KW-0809">Transit peptide</keyword>
<comment type="subunit">
    <text evidence="13">Component of the RNA editing complex (editosome), a 1600 kDa complex composed of at least 20 proteins. Interacts with terminal uridylyltransferase MEAT1.</text>
</comment>
<dbReference type="InterPro" id="IPR021122">
    <property type="entry name" value="RNA_ligase_dom_REL/Rnl2"/>
</dbReference>
<dbReference type="GO" id="GO:0003723">
    <property type="term" value="F:RNA binding"/>
    <property type="evidence" value="ECO:0007669"/>
    <property type="project" value="UniProtKB-KW"/>
</dbReference>
<dbReference type="GO" id="GO:0005524">
    <property type="term" value="F:ATP binding"/>
    <property type="evidence" value="ECO:0007669"/>
    <property type="project" value="UniProtKB-KW"/>
</dbReference>
<comment type="function">
    <text evidence="11">Essential for RNA editing. RNA editing in kinetoplastid mitochondria inserts and deletes uridylates at multiple sites in pre-mRNAs as directed by guide RNAs.</text>
</comment>
<evidence type="ECO:0000256" key="3">
    <source>
        <dbReference type="ARBA" id="ARBA00022598"/>
    </source>
</evidence>
<dbReference type="EMBL" id="HE575322">
    <property type="protein sequence ID" value="CCC92745.1"/>
    <property type="molecule type" value="Genomic_DNA"/>
</dbReference>
<evidence type="ECO:0000256" key="9">
    <source>
        <dbReference type="ARBA" id="ARBA00023128"/>
    </source>
</evidence>
<keyword evidence="6" id="KW-0067">ATP-binding</keyword>
<dbReference type="GO" id="GO:0009451">
    <property type="term" value="P:RNA modification"/>
    <property type="evidence" value="ECO:0007669"/>
    <property type="project" value="UniProtKB-ARBA"/>
</dbReference>
<dbReference type="Gene3D" id="1.10.10.1810">
    <property type="entry name" value="RNA ligase"/>
    <property type="match status" value="1"/>
</dbReference>
<dbReference type="GO" id="GO:0031019">
    <property type="term" value="C:mitochondrial mRNA editing complex"/>
    <property type="evidence" value="ECO:0007669"/>
    <property type="project" value="UniProtKB-ARBA"/>
</dbReference>
<evidence type="ECO:0000256" key="7">
    <source>
        <dbReference type="ARBA" id="ARBA00022884"/>
    </source>
</evidence>
<dbReference type="VEuPathDB" id="TriTrypDB:TcIL3000_9_1420"/>
<evidence type="ECO:0000313" key="17">
    <source>
        <dbReference type="EMBL" id="CCC92745.1"/>
    </source>
</evidence>
<dbReference type="AlphaFoldDB" id="G0UTN1"/>
<protein>
    <recommendedName>
        <fullName evidence="14">RNA-editing ligase 1, mitochondrial</fullName>
        <ecNumber evidence="2">6.5.1.3</ecNumber>
    </recommendedName>
</protein>
<comment type="subcellular location">
    <subcellularLocation>
        <location evidence="1">Mitochondrion</location>
    </subcellularLocation>
</comment>
<name>G0UTN1_TRYCI</name>
<evidence type="ECO:0000256" key="15">
    <source>
        <dbReference type="SAM" id="MobiDB-lite"/>
    </source>
</evidence>
<evidence type="ECO:0000259" key="16">
    <source>
        <dbReference type="Pfam" id="PF09414"/>
    </source>
</evidence>
<gene>
    <name evidence="17" type="ORF">TCIL3000_9_1420</name>
</gene>